<dbReference type="eggNOG" id="COG1476">
    <property type="taxonomic scope" value="Bacteria"/>
</dbReference>
<dbReference type="InterPro" id="IPR010982">
    <property type="entry name" value="Lambda_DNA-bd_dom_sf"/>
</dbReference>
<name>A4X782_SALTO</name>
<dbReference type="CDD" id="cd00093">
    <property type="entry name" value="HTH_XRE"/>
    <property type="match status" value="1"/>
</dbReference>
<protein>
    <recommendedName>
        <fullName evidence="1">HTH cro/C1-type domain-containing protein</fullName>
    </recommendedName>
</protein>
<dbReference type="GO" id="GO:0003677">
    <property type="term" value="F:DNA binding"/>
    <property type="evidence" value="ECO:0007669"/>
    <property type="project" value="InterPro"/>
</dbReference>
<dbReference type="PROSITE" id="PS50943">
    <property type="entry name" value="HTH_CROC1"/>
    <property type="match status" value="1"/>
</dbReference>
<keyword evidence="3" id="KW-1185">Reference proteome</keyword>
<dbReference type="HOGENOM" id="CLU_127701_0_0_11"/>
<accession>A4X782</accession>
<dbReference type="Gene3D" id="1.10.260.40">
    <property type="entry name" value="lambda repressor-like DNA-binding domains"/>
    <property type="match status" value="1"/>
</dbReference>
<dbReference type="KEGG" id="stp:Strop_2282"/>
<evidence type="ECO:0000259" key="1">
    <source>
        <dbReference type="PROSITE" id="PS50943"/>
    </source>
</evidence>
<feature type="domain" description="HTH cro/C1-type" evidence="1">
    <location>
        <begin position="51"/>
        <end position="87"/>
    </location>
</feature>
<dbReference type="AlphaFoldDB" id="A4X782"/>
<reference evidence="3" key="1">
    <citation type="journal article" date="2007" name="Proc. Natl. Acad. Sci. U.S.A.">
        <title>Genome sequencing reveals complex secondary metabolome in the marine actinomycete Salinispora tropica.</title>
        <authorList>
            <person name="Udwary D.W."/>
            <person name="Zeigler L."/>
            <person name="Asolkar R.N."/>
            <person name="Singan V."/>
            <person name="Lapidus A."/>
            <person name="Fenical W."/>
            <person name="Jensen P.R."/>
            <person name="Moore B.S."/>
        </authorList>
    </citation>
    <scope>NUCLEOTIDE SEQUENCE [LARGE SCALE GENOMIC DNA]</scope>
    <source>
        <strain evidence="3">ATCC BAA-916 / DSM 44818 / CNB-440</strain>
    </source>
</reference>
<dbReference type="EMBL" id="CP000667">
    <property type="protein sequence ID" value="ABP54732.1"/>
    <property type="molecule type" value="Genomic_DNA"/>
</dbReference>
<proteinExistence type="predicted"/>
<organism evidence="2 3">
    <name type="scientific">Salinispora tropica (strain ATCC BAA-916 / DSM 44818 / JCM 13857 / NBRC 105044 / CNB-440)</name>
    <dbReference type="NCBI Taxonomy" id="369723"/>
    <lineage>
        <taxon>Bacteria</taxon>
        <taxon>Bacillati</taxon>
        <taxon>Actinomycetota</taxon>
        <taxon>Actinomycetes</taxon>
        <taxon>Micromonosporales</taxon>
        <taxon>Micromonosporaceae</taxon>
        <taxon>Salinispora</taxon>
    </lineage>
</organism>
<dbReference type="Proteomes" id="UP000000235">
    <property type="component" value="Chromosome"/>
</dbReference>
<dbReference type="STRING" id="369723.Strop_2282"/>
<sequence length="158" mass="17356">MTDDTARRRGDTDRSLADKLTFLYQHKLPAGRSKPYTDREVAEAVRHTGGDVSASYLHALRTGKRTNPTKQHMEALAAFFGVPAAYFLSGDTGGIDAELRRLQELRDLNEALQTPGVRAVALKARGLSEANRANLDAILDHVLSLERSALRETADPET</sequence>
<dbReference type="InterPro" id="IPR001387">
    <property type="entry name" value="Cro/C1-type_HTH"/>
</dbReference>
<dbReference type="RefSeq" id="WP_012013513.1">
    <property type="nucleotide sequence ID" value="NC_009380.1"/>
</dbReference>
<gene>
    <name evidence="2" type="ordered locus">Strop_2282</name>
</gene>
<evidence type="ECO:0000313" key="2">
    <source>
        <dbReference type="EMBL" id="ABP54732.1"/>
    </source>
</evidence>
<dbReference type="PATRIC" id="fig|369723.5.peg.2344"/>
<evidence type="ECO:0000313" key="3">
    <source>
        <dbReference type="Proteomes" id="UP000000235"/>
    </source>
</evidence>